<dbReference type="InterPro" id="IPR001736">
    <property type="entry name" value="PLipase_D/transphosphatidylase"/>
</dbReference>
<dbReference type="Gene3D" id="3.30.870.10">
    <property type="entry name" value="Endonuclease Chain A"/>
    <property type="match status" value="2"/>
</dbReference>
<feature type="domain" description="PLD phosphodiesterase" evidence="1">
    <location>
        <begin position="159"/>
        <end position="186"/>
    </location>
</feature>
<dbReference type="EMBL" id="QGMI01000719">
    <property type="protein sequence ID" value="TVY37339.1"/>
    <property type="molecule type" value="Genomic_DNA"/>
</dbReference>
<dbReference type="AlphaFoldDB" id="A0A8H8RKR0"/>
<proteinExistence type="predicted"/>
<protein>
    <recommendedName>
        <fullName evidence="1">PLD phosphodiesterase domain-containing protein</fullName>
    </recommendedName>
</protein>
<keyword evidence="3" id="KW-1185">Reference proteome</keyword>
<dbReference type="Pfam" id="PF13091">
    <property type="entry name" value="PLDc_2"/>
    <property type="match status" value="1"/>
</dbReference>
<dbReference type="PROSITE" id="PS50035">
    <property type="entry name" value="PLD"/>
    <property type="match status" value="2"/>
</dbReference>
<organism evidence="2 3">
    <name type="scientific">Lachnellula occidentalis</name>
    <dbReference type="NCBI Taxonomy" id="215460"/>
    <lineage>
        <taxon>Eukaryota</taxon>
        <taxon>Fungi</taxon>
        <taxon>Dikarya</taxon>
        <taxon>Ascomycota</taxon>
        <taxon>Pezizomycotina</taxon>
        <taxon>Leotiomycetes</taxon>
        <taxon>Helotiales</taxon>
        <taxon>Lachnaceae</taxon>
        <taxon>Lachnellula</taxon>
    </lineage>
</organism>
<sequence length="697" mass="76039">MDRTRSILDGWVRNLQTHASTNENDEPSYYASHPQTLISTSQPANFSIGTGSQILSNVFSDCLATNHELIIVTCFWAKSESQESLSSLLLKLSAKAVSQSRKIQVRICFSSRSLAQKLFQTSSLDGEIYPPSSWVSLGLPGPESLSGLELVVKCVFVRPFSVMHPKFILVDRQIAFMPSCNVSWENWFEGCIQMRGEICNTLLQFCLAFWSRGTPLLPQFSSSTVASQHEVVPEGQKHSEINRVMFPSTIQPITTILLPSPHRSNPNFRPIGFSPPQVPPTPLNTFLLHIFATAKTSIFIQTPNITSYPLIEALFSALALGVNVHLITSSKLMILEQIVTAGTITEFEVWKLRRRYNSLLSAYTKASTYDPESQPAKPGTLSIGYFHPKTGSMDSDEPVKSHLKCVIVDEEITVLGSGNMDRASWFTSQELGIAFLSSEMARSIKGCIVEGLDDRVVYVFPNPLKYLPYSTKYELESQDFHPKIETNKDADVGASTTMRPSHSLSLSLLPLAALSHAASISCGPPLTNGSLWYSSPTTSSGRLGILETRGNAELLATYPGTSVALLSLAVTPCSSSVLSAYPKSGNNTTTPVKLQLTGSDAGNCLALESTGAANVFITKQTCVDEDGDAQTAQFWTREANGELTPTWQAGGAYWNLQFNEGDAEEVIANPSPCYDGQTCQDGEQLNLVVSDGSPGRR</sequence>
<dbReference type="PANTHER" id="PTHR21248:SF11">
    <property type="entry name" value="PLD PHOSPHODIESTERASE DOMAIN-CONTAINING PROTEIN"/>
    <property type="match status" value="1"/>
</dbReference>
<name>A0A8H8RKR0_9HELO</name>
<evidence type="ECO:0000313" key="3">
    <source>
        <dbReference type="Proteomes" id="UP000443090"/>
    </source>
</evidence>
<comment type="caution">
    <text evidence="2">The sequence shown here is derived from an EMBL/GenBank/DDBJ whole genome shotgun (WGS) entry which is preliminary data.</text>
</comment>
<dbReference type="GO" id="GO:0032049">
    <property type="term" value="P:cardiolipin biosynthetic process"/>
    <property type="evidence" value="ECO:0007669"/>
    <property type="project" value="UniProtKB-ARBA"/>
</dbReference>
<dbReference type="CDD" id="cd00138">
    <property type="entry name" value="PLDc_SF"/>
    <property type="match status" value="1"/>
</dbReference>
<dbReference type="Proteomes" id="UP000443090">
    <property type="component" value="Unassembled WGS sequence"/>
</dbReference>
<dbReference type="OrthoDB" id="2958217at2759"/>
<dbReference type="InterPro" id="IPR025202">
    <property type="entry name" value="PLD-like_dom"/>
</dbReference>
<dbReference type="SUPFAM" id="SSF56024">
    <property type="entry name" value="Phospholipase D/nuclease"/>
    <property type="match status" value="2"/>
</dbReference>
<gene>
    <name evidence="2" type="ORF">LOCC1_G006913</name>
</gene>
<evidence type="ECO:0000259" key="1">
    <source>
        <dbReference type="PROSITE" id="PS50035"/>
    </source>
</evidence>
<dbReference type="GO" id="GO:0030572">
    <property type="term" value="F:phosphatidyltransferase activity"/>
    <property type="evidence" value="ECO:0007669"/>
    <property type="project" value="UniProtKB-ARBA"/>
</dbReference>
<dbReference type="PANTHER" id="PTHR21248">
    <property type="entry name" value="CARDIOLIPIN SYNTHASE"/>
    <property type="match status" value="1"/>
</dbReference>
<feature type="domain" description="PLD phosphodiesterase" evidence="1">
    <location>
        <begin position="402"/>
        <end position="424"/>
    </location>
</feature>
<accession>A0A8H8RKR0</accession>
<reference evidence="2 3" key="1">
    <citation type="submission" date="2018-05" db="EMBL/GenBank/DDBJ databases">
        <title>Genome sequencing and assembly of the regulated plant pathogen Lachnellula willkommii and related sister species for the development of diagnostic species identification markers.</title>
        <authorList>
            <person name="Giroux E."/>
            <person name="Bilodeau G."/>
        </authorList>
    </citation>
    <scope>NUCLEOTIDE SEQUENCE [LARGE SCALE GENOMIC DNA]</scope>
    <source>
        <strain evidence="2 3">CBS 160.35</strain>
    </source>
</reference>
<evidence type="ECO:0000313" key="2">
    <source>
        <dbReference type="EMBL" id="TVY37339.1"/>
    </source>
</evidence>